<sequence length="224" mass="23548">MVGAQFTPGPTETARLQPVRPAGPGGPPPAPKPSRDTKALALKGAGLVAIAVVSSLLWWLIRHEPETAPVADTPAKTGQFQYTLAEGPQVTSDCASKAYGDTKAFFTQTPCTRLSRALYTTESGGKKALVSVVLVTMPGEVTASQLKTLTDKDGTGNVSDLVRDGTFKGQGVPKISGQDAAYDSHVTGAEVAIVLAGFYDKQKDKPLLERIATDALRLSGDLRR</sequence>
<feature type="region of interest" description="Disordered" evidence="1">
    <location>
        <begin position="1"/>
        <end position="36"/>
    </location>
</feature>
<reference evidence="4" key="1">
    <citation type="journal article" date="2019" name="Int. J. Syst. Evol. Microbiol.">
        <title>The Global Catalogue of Microorganisms (GCM) 10K type strain sequencing project: providing services to taxonomists for standard genome sequencing and annotation.</title>
        <authorList>
            <consortium name="The Broad Institute Genomics Platform"/>
            <consortium name="The Broad Institute Genome Sequencing Center for Infectious Disease"/>
            <person name="Wu L."/>
            <person name="Ma J."/>
        </authorList>
    </citation>
    <scope>NUCLEOTIDE SEQUENCE [LARGE SCALE GENOMIC DNA]</scope>
    <source>
        <strain evidence="4">CGMCC 4.7683</strain>
    </source>
</reference>
<accession>A0ABQ3LHH7</accession>
<evidence type="ECO:0000313" key="3">
    <source>
        <dbReference type="EMBL" id="GHH12975.1"/>
    </source>
</evidence>
<evidence type="ECO:0008006" key="5">
    <source>
        <dbReference type="Google" id="ProtNLM"/>
    </source>
</evidence>
<dbReference type="Proteomes" id="UP000635387">
    <property type="component" value="Unassembled WGS sequence"/>
</dbReference>
<keyword evidence="4" id="KW-1185">Reference proteome</keyword>
<name>A0ABQ3LHH7_9PSEU</name>
<dbReference type="EMBL" id="BNAY01000002">
    <property type="protein sequence ID" value="GHH12975.1"/>
    <property type="molecule type" value="Genomic_DNA"/>
</dbReference>
<evidence type="ECO:0000256" key="2">
    <source>
        <dbReference type="SAM" id="Phobius"/>
    </source>
</evidence>
<keyword evidence="2" id="KW-0812">Transmembrane</keyword>
<comment type="caution">
    <text evidence="3">The sequence shown here is derived from an EMBL/GenBank/DDBJ whole genome shotgun (WGS) entry which is preliminary data.</text>
</comment>
<protein>
    <recommendedName>
        <fullName evidence="5">Secreted protein</fullName>
    </recommendedName>
</protein>
<keyword evidence="2" id="KW-0472">Membrane</keyword>
<evidence type="ECO:0000256" key="1">
    <source>
        <dbReference type="SAM" id="MobiDB-lite"/>
    </source>
</evidence>
<feature type="transmembrane region" description="Helical" evidence="2">
    <location>
        <begin position="40"/>
        <end position="61"/>
    </location>
</feature>
<proteinExistence type="predicted"/>
<organism evidence="3 4">
    <name type="scientific">Amycolatopsis oliviviridis</name>
    <dbReference type="NCBI Taxonomy" id="1471590"/>
    <lineage>
        <taxon>Bacteria</taxon>
        <taxon>Bacillati</taxon>
        <taxon>Actinomycetota</taxon>
        <taxon>Actinomycetes</taxon>
        <taxon>Pseudonocardiales</taxon>
        <taxon>Pseudonocardiaceae</taxon>
        <taxon>Amycolatopsis</taxon>
    </lineage>
</organism>
<keyword evidence="2" id="KW-1133">Transmembrane helix</keyword>
<evidence type="ECO:0000313" key="4">
    <source>
        <dbReference type="Proteomes" id="UP000635387"/>
    </source>
</evidence>
<gene>
    <name evidence="3" type="ORF">GCM10017790_25130</name>
</gene>